<gene>
    <name evidence="2" type="ORF">SO3561_04594</name>
</gene>
<proteinExistence type="predicted"/>
<dbReference type="Proteomes" id="UP000217446">
    <property type="component" value="Unassembled WGS sequence"/>
</dbReference>
<reference evidence="3" key="1">
    <citation type="submission" date="2017-05" db="EMBL/GenBank/DDBJ databases">
        <title>Streptomyces olivochromogenes NBRC 3561 whole genome shotgun sequence.</title>
        <authorList>
            <person name="Dohra H."/>
            <person name="Kodani S."/>
        </authorList>
    </citation>
    <scope>NUCLEOTIDE SEQUENCE [LARGE SCALE GENOMIC DNA]</scope>
    <source>
        <strain evidence="3">NBRC 3561</strain>
    </source>
</reference>
<dbReference type="GO" id="GO:0004683">
    <property type="term" value="F:calcium/calmodulin-dependent protein kinase activity"/>
    <property type="evidence" value="ECO:0007669"/>
    <property type="project" value="InterPro"/>
</dbReference>
<sequence length="166" mass="18038">MKRRIRERTAVITVATLVAAGAVGIGLGTSAGAAPQKPPTKARIAALFDGWNAALTTGDPEKVADRYASDAVLLPTVSNKIRDTHAEIVDYFEHFLENKPAGKKIETIVNVLDENSAVDTGLYEFTLTDPDTGAKRTVEARYTYEYEKRGGKWLIVNHHSSVIPEG</sequence>
<dbReference type="InterPro" id="IPR016887">
    <property type="entry name" value="UCP028470_steroid_isom-rel"/>
</dbReference>
<dbReference type="EMBL" id="BDQI01000009">
    <property type="protein sequence ID" value="GAX53069.1"/>
    <property type="molecule type" value="Genomic_DNA"/>
</dbReference>
<dbReference type="GO" id="GO:0005516">
    <property type="term" value="F:calmodulin binding"/>
    <property type="evidence" value="ECO:0007669"/>
    <property type="project" value="InterPro"/>
</dbReference>
<dbReference type="Gene3D" id="3.10.450.50">
    <property type="match status" value="1"/>
</dbReference>
<dbReference type="NCBIfam" id="TIGR02246">
    <property type="entry name" value="SgcJ/EcaC family oxidoreductase"/>
    <property type="match status" value="1"/>
</dbReference>
<keyword evidence="3" id="KW-1185">Reference proteome</keyword>
<evidence type="ECO:0000313" key="3">
    <source>
        <dbReference type="Proteomes" id="UP000217446"/>
    </source>
</evidence>
<accession>A0A250VG49</accession>
<dbReference type="SUPFAM" id="SSF54427">
    <property type="entry name" value="NTF2-like"/>
    <property type="match status" value="1"/>
</dbReference>
<dbReference type="STRING" id="1963.AQJ27_26795"/>
<dbReference type="InterPro" id="IPR013543">
    <property type="entry name" value="Ca/CaM-dep_prot_kinase-assoc"/>
</dbReference>
<dbReference type="InterPro" id="IPR011944">
    <property type="entry name" value="Steroid_delta5-4_isomerase"/>
</dbReference>
<organism evidence="2 3">
    <name type="scientific">Streptomyces olivochromogenes</name>
    <dbReference type="NCBI Taxonomy" id="1963"/>
    <lineage>
        <taxon>Bacteria</taxon>
        <taxon>Bacillati</taxon>
        <taxon>Actinomycetota</taxon>
        <taxon>Actinomycetes</taxon>
        <taxon>Kitasatosporales</taxon>
        <taxon>Streptomycetaceae</taxon>
        <taxon>Streptomyces</taxon>
    </lineage>
</organism>
<dbReference type="PIRSF" id="PIRSF028470">
    <property type="entry name" value="UCP028470"/>
    <property type="match status" value="1"/>
</dbReference>
<dbReference type="CDD" id="cd00531">
    <property type="entry name" value="NTF2_like"/>
    <property type="match status" value="1"/>
</dbReference>
<evidence type="ECO:0000259" key="1">
    <source>
        <dbReference type="Pfam" id="PF08332"/>
    </source>
</evidence>
<dbReference type="RefSeq" id="WP_067374028.1">
    <property type="nucleotide sequence ID" value="NZ_BDQI01000009.1"/>
</dbReference>
<protein>
    <recommendedName>
        <fullName evidence="1">Calcium/calmodulin-dependent protein kinase II association-domain domain-containing protein</fullName>
    </recommendedName>
</protein>
<comment type="caution">
    <text evidence="2">The sequence shown here is derived from an EMBL/GenBank/DDBJ whole genome shotgun (WGS) entry which is preliminary data.</text>
</comment>
<dbReference type="Pfam" id="PF08332">
    <property type="entry name" value="CaMKII_AD"/>
    <property type="match status" value="1"/>
</dbReference>
<dbReference type="AlphaFoldDB" id="A0A250VG49"/>
<feature type="domain" description="Calcium/calmodulin-dependent protein kinase II association-domain" evidence="1">
    <location>
        <begin position="41"/>
        <end position="163"/>
    </location>
</feature>
<name>A0A250VG49_STROL</name>
<evidence type="ECO:0000313" key="2">
    <source>
        <dbReference type="EMBL" id="GAX53069.1"/>
    </source>
</evidence>
<dbReference type="InterPro" id="IPR032710">
    <property type="entry name" value="NTF2-like_dom_sf"/>
</dbReference>